<protein>
    <recommendedName>
        <fullName evidence="2">DUF1802 family protein</fullName>
    </recommendedName>
</protein>
<dbReference type="InterPro" id="IPR014923">
    <property type="entry name" value="DUF1802"/>
</dbReference>
<evidence type="ECO:0000313" key="1">
    <source>
        <dbReference type="EMBL" id="SVC32844.1"/>
    </source>
</evidence>
<name>A0A382L7C8_9ZZZZ</name>
<dbReference type="InterPro" id="IPR008307">
    <property type="entry name" value="UCP018957"/>
</dbReference>
<dbReference type="PIRSF" id="PIRSF018957">
    <property type="entry name" value="UCP018957"/>
    <property type="match status" value="1"/>
</dbReference>
<proteinExistence type="predicted"/>
<dbReference type="EMBL" id="UINC01085366">
    <property type="protein sequence ID" value="SVC32844.1"/>
    <property type="molecule type" value="Genomic_DNA"/>
</dbReference>
<sequence length="196" mass="22536">MLPRQCQVALKEWAVTIQALSLGQQILLVRKGGIHEEGKDFRVIHPEFLLYSTFEHQREDLLQPESQPALRELLAQPRDEAQISFTHYAKVAELIEISDQEKVDDLSPHYIWTKEYAQSRLHWKPMLPLAVMLLRVYRMENPVSVPFLPEYKGCTSWVDILADVPLGQLQPVLSDEEFQRQMDEIKGSLGMAVGVS</sequence>
<dbReference type="Pfam" id="PF08819">
    <property type="entry name" value="DUF1802"/>
    <property type="match status" value="1"/>
</dbReference>
<gene>
    <name evidence="1" type="ORF">METZ01_LOCUS285698</name>
</gene>
<evidence type="ECO:0008006" key="2">
    <source>
        <dbReference type="Google" id="ProtNLM"/>
    </source>
</evidence>
<dbReference type="AlphaFoldDB" id="A0A382L7C8"/>
<organism evidence="1">
    <name type="scientific">marine metagenome</name>
    <dbReference type="NCBI Taxonomy" id="408172"/>
    <lineage>
        <taxon>unclassified sequences</taxon>
        <taxon>metagenomes</taxon>
        <taxon>ecological metagenomes</taxon>
    </lineage>
</organism>
<accession>A0A382L7C8</accession>
<reference evidence="1" key="1">
    <citation type="submission" date="2018-05" db="EMBL/GenBank/DDBJ databases">
        <authorList>
            <person name="Lanie J.A."/>
            <person name="Ng W.-L."/>
            <person name="Kazmierczak K.M."/>
            <person name="Andrzejewski T.M."/>
            <person name="Davidsen T.M."/>
            <person name="Wayne K.J."/>
            <person name="Tettelin H."/>
            <person name="Glass J.I."/>
            <person name="Rusch D."/>
            <person name="Podicherti R."/>
            <person name="Tsui H.-C.T."/>
            <person name="Winkler M.E."/>
        </authorList>
    </citation>
    <scope>NUCLEOTIDE SEQUENCE</scope>
</reference>